<name>A0AAV4NAP4_CAEEX</name>
<dbReference type="EMBL" id="BPLR01020705">
    <property type="protein sequence ID" value="GIX81718.1"/>
    <property type="molecule type" value="Genomic_DNA"/>
</dbReference>
<sequence length="229" mass="25921">MHSLFTENFGNSSATSQYTSNTSNNLKRTPDRDNDVFQLPPKRNTVKPPMFTFSNSVSTTNIFAQLESFPIPDPPTPQNTPIRVRQSDNIKTINESFLEIKITLSGEFLKIYSKVSDEHRKITQFLKNSKMDFFLITPAMKGPLKQLLKDFPTPLSTEIEQELSAFKFTNPNDLNKLLSLSFSNRRPGATQCYSCNRFHHNSADCFSTPRCLKCGEALPLKTAQSGKKN</sequence>
<evidence type="ECO:0000256" key="1">
    <source>
        <dbReference type="SAM" id="MobiDB-lite"/>
    </source>
</evidence>
<feature type="region of interest" description="Disordered" evidence="1">
    <location>
        <begin position="1"/>
        <end position="49"/>
    </location>
</feature>
<proteinExistence type="predicted"/>
<comment type="caution">
    <text evidence="2">The sequence shown here is derived from an EMBL/GenBank/DDBJ whole genome shotgun (WGS) entry which is preliminary data.</text>
</comment>
<evidence type="ECO:0000313" key="2">
    <source>
        <dbReference type="EMBL" id="GIX81718.1"/>
    </source>
</evidence>
<dbReference type="AlphaFoldDB" id="A0AAV4NAP4"/>
<accession>A0AAV4NAP4</accession>
<evidence type="ECO:0008006" key="4">
    <source>
        <dbReference type="Google" id="ProtNLM"/>
    </source>
</evidence>
<organism evidence="2 3">
    <name type="scientific">Caerostris extrusa</name>
    <name type="common">Bark spider</name>
    <name type="synonym">Caerostris bankana</name>
    <dbReference type="NCBI Taxonomy" id="172846"/>
    <lineage>
        <taxon>Eukaryota</taxon>
        <taxon>Metazoa</taxon>
        <taxon>Ecdysozoa</taxon>
        <taxon>Arthropoda</taxon>
        <taxon>Chelicerata</taxon>
        <taxon>Arachnida</taxon>
        <taxon>Araneae</taxon>
        <taxon>Araneomorphae</taxon>
        <taxon>Entelegynae</taxon>
        <taxon>Araneoidea</taxon>
        <taxon>Araneidae</taxon>
        <taxon>Caerostris</taxon>
    </lineage>
</organism>
<reference evidence="2 3" key="1">
    <citation type="submission" date="2021-06" db="EMBL/GenBank/DDBJ databases">
        <title>Caerostris extrusa draft genome.</title>
        <authorList>
            <person name="Kono N."/>
            <person name="Arakawa K."/>
        </authorList>
    </citation>
    <scope>NUCLEOTIDE SEQUENCE [LARGE SCALE GENOMIC DNA]</scope>
</reference>
<keyword evidence="3" id="KW-1185">Reference proteome</keyword>
<evidence type="ECO:0000313" key="3">
    <source>
        <dbReference type="Proteomes" id="UP001054945"/>
    </source>
</evidence>
<dbReference type="Proteomes" id="UP001054945">
    <property type="component" value="Unassembled WGS sequence"/>
</dbReference>
<gene>
    <name evidence="2" type="ORF">CEXT_393271</name>
</gene>
<feature type="compositionally biased region" description="Polar residues" evidence="1">
    <location>
        <begin position="1"/>
        <end position="27"/>
    </location>
</feature>
<protein>
    <recommendedName>
        <fullName evidence="4">Nucleic-acid-binding protein from transposon X-element</fullName>
    </recommendedName>
</protein>